<name>A0A0R3TCG9_RODNA</name>
<proteinExistence type="predicted"/>
<evidence type="ECO:0000313" key="1">
    <source>
        <dbReference type="WBParaSite" id="HNAJ_0000475801-mRNA-1"/>
    </source>
</evidence>
<reference evidence="1" key="1">
    <citation type="submission" date="2017-02" db="UniProtKB">
        <authorList>
            <consortium name="WormBaseParasite"/>
        </authorList>
    </citation>
    <scope>IDENTIFICATION</scope>
</reference>
<dbReference type="AlphaFoldDB" id="A0A0R3TCG9"/>
<sequence>MYPHFGIRPECTHKFTAIALSVSQLVSQSALSDCSGEGGRGFANSSLNWFNIKAISCGNVWLIGLSRLERDSRLSSGLSIDSGNSNDRIVND</sequence>
<dbReference type="WBParaSite" id="HNAJ_0000475801-mRNA-1">
    <property type="protein sequence ID" value="HNAJ_0000475801-mRNA-1"/>
    <property type="gene ID" value="HNAJ_0000475801"/>
</dbReference>
<protein>
    <submittedName>
        <fullName evidence="1">Secreted protein</fullName>
    </submittedName>
</protein>
<accession>A0A0R3TCG9</accession>
<organism evidence="1">
    <name type="scientific">Rodentolepis nana</name>
    <name type="common">Dwarf tapeworm</name>
    <name type="synonym">Hymenolepis nana</name>
    <dbReference type="NCBI Taxonomy" id="102285"/>
    <lineage>
        <taxon>Eukaryota</taxon>
        <taxon>Metazoa</taxon>
        <taxon>Spiralia</taxon>
        <taxon>Lophotrochozoa</taxon>
        <taxon>Platyhelminthes</taxon>
        <taxon>Cestoda</taxon>
        <taxon>Eucestoda</taxon>
        <taxon>Cyclophyllidea</taxon>
        <taxon>Hymenolepididae</taxon>
        <taxon>Rodentolepis</taxon>
    </lineage>
</organism>